<feature type="non-terminal residue" evidence="2">
    <location>
        <position position="254"/>
    </location>
</feature>
<dbReference type="InterPro" id="IPR014729">
    <property type="entry name" value="Rossmann-like_a/b/a_fold"/>
</dbReference>
<dbReference type="InterPro" id="IPR017598">
    <property type="entry name" value="SulphurTrfase_DndC"/>
</dbReference>
<accession>X0T0B4</accession>
<dbReference type="PANTHER" id="PTHR43196:SF2">
    <property type="entry name" value="PHOSPHOADENOSINE PHOSPHOSULFATE REDUCTASE"/>
    <property type="match status" value="1"/>
</dbReference>
<dbReference type="InterPro" id="IPR050128">
    <property type="entry name" value="Sulfate_adenylyltrnsfr_sub2"/>
</dbReference>
<dbReference type="AlphaFoldDB" id="X0T0B4"/>
<dbReference type="Pfam" id="PF01507">
    <property type="entry name" value="PAPS_reduct"/>
    <property type="match status" value="1"/>
</dbReference>
<sequence>MIDYKKILIDMKNLYLNDARPWIIGFSGGKDSTCVTQLAYMMIKNLPLEQRNKEIHVLSSDTLVESPYIQERIIKSCRRISSQAAKESLPIRVEILRPELNDTFWINLIGRGYPSPNQWFRWCTDRLKIRPVTKYTKEQVKENGEVIILLGARKGESASRAQTMRKYEIKDLKLRRHTSIPSAFIYTPIENWSLEDVWAYLFQAKSPWGDSNRELFALYKKCDGECPLVIDESTPACGGSRFGCWVCTVVDRDR</sequence>
<dbReference type="GO" id="GO:0003824">
    <property type="term" value="F:catalytic activity"/>
    <property type="evidence" value="ECO:0007669"/>
    <property type="project" value="InterPro"/>
</dbReference>
<feature type="domain" description="Phosphoadenosine phosphosulphate reductase" evidence="1">
    <location>
        <begin position="24"/>
        <end position="207"/>
    </location>
</feature>
<evidence type="ECO:0000259" key="1">
    <source>
        <dbReference type="Pfam" id="PF01507"/>
    </source>
</evidence>
<gene>
    <name evidence="2" type="ORF">S01H1_11626</name>
</gene>
<protein>
    <recommendedName>
        <fullName evidence="1">Phosphoadenosine phosphosulphate reductase domain-containing protein</fullName>
    </recommendedName>
</protein>
<evidence type="ECO:0000313" key="2">
    <source>
        <dbReference type="EMBL" id="GAF80831.1"/>
    </source>
</evidence>
<dbReference type="PANTHER" id="PTHR43196">
    <property type="entry name" value="SULFATE ADENYLYLTRANSFERASE SUBUNIT 2"/>
    <property type="match status" value="1"/>
</dbReference>
<dbReference type="NCBIfam" id="TIGR03183">
    <property type="entry name" value="DNA_S_dndC"/>
    <property type="match status" value="1"/>
</dbReference>
<dbReference type="EMBL" id="BARS01005930">
    <property type="protein sequence ID" value="GAF80831.1"/>
    <property type="molecule type" value="Genomic_DNA"/>
</dbReference>
<proteinExistence type="predicted"/>
<dbReference type="SUPFAM" id="SSF52402">
    <property type="entry name" value="Adenine nucleotide alpha hydrolases-like"/>
    <property type="match status" value="1"/>
</dbReference>
<reference evidence="2" key="1">
    <citation type="journal article" date="2014" name="Front. Microbiol.">
        <title>High frequency of phylogenetically diverse reductive dehalogenase-homologous genes in deep subseafloor sedimentary metagenomes.</title>
        <authorList>
            <person name="Kawai M."/>
            <person name="Futagami T."/>
            <person name="Toyoda A."/>
            <person name="Takaki Y."/>
            <person name="Nishi S."/>
            <person name="Hori S."/>
            <person name="Arai W."/>
            <person name="Tsubouchi T."/>
            <person name="Morono Y."/>
            <person name="Uchiyama I."/>
            <person name="Ito T."/>
            <person name="Fujiyama A."/>
            <person name="Inagaki F."/>
            <person name="Takami H."/>
        </authorList>
    </citation>
    <scope>NUCLEOTIDE SEQUENCE</scope>
    <source>
        <strain evidence="2">Expedition CK06-06</strain>
    </source>
</reference>
<comment type="caution">
    <text evidence="2">The sequence shown here is derived from an EMBL/GenBank/DDBJ whole genome shotgun (WGS) entry which is preliminary data.</text>
</comment>
<dbReference type="Gene3D" id="3.40.50.620">
    <property type="entry name" value="HUPs"/>
    <property type="match status" value="1"/>
</dbReference>
<dbReference type="InterPro" id="IPR002500">
    <property type="entry name" value="PAPS_reduct_dom"/>
</dbReference>
<name>X0T0B4_9ZZZZ</name>
<organism evidence="2">
    <name type="scientific">marine sediment metagenome</name>
    <dbReference type="NCBI Taxonomy" id="412755"/>
    <lineage>
        <taxon>unclassified sequences</taxon>
        <taxon>metagenomes</taxon>
        <taxon>ecological metagenomes</taxon>
    </lineage>
</organism>